<evidence type="ECO:0000313" key="2">
    <source>
        <dbReference type="Proteomes" id="UP001155057"/>
    </source>
</evidence>
<proteinExistence type="predicted"/>
<reference evidence="1" key="1">
    <citation type="submission" date="2022-08" db="EMBL/GenBank/DDBJ databases">
        <title>Genomic Encyclopedia of Type Strains, Phase V (KMG-V): Genome sequencing to study the core and pangenomes of soil and plant-associated prokaryotes.</title>
        <authorList>
            <person name="Whitman W."/>
        </authorList>
    </citation>
    <scope>NUCLEOTIDE SEQUENCE</scope>
    <source>
        <strain evidence="1">SP3049</strain>
    </source>
</reference>
<comment type="caution">
    <text evidence="1">The sequence shown here is derived from an EMBL/GenBank/DDBJ whole genome shotgun (WGS) entry which is preliminary data.</text>
</comment>
<dbReference type="RefSeq" id="WP_259124740.1">
    <property type="nucleotide sequence ID" value="NZ_JANUAE010000027.1"/>
</dbReference>
<dbReference type="Proteomes" id="UP001155057">
    <property type="component" value="Unassembled WGS sequence"/>
</dbReference>
<dbReference type="EMBL" id="JANUAE010000027">
    <property type="protein sequence ID" value="MCS3712103.1"/>
    <property type="molecule type" value="Genomic_DNA"/>
</dbReference>
<gene>
    <name evidence="1" type="ORF">GGP61_003741</name>
</gene>
<evidence type="ECO:0000313" key="1">
    <source>
        <dbReference type="EMBL" id="MCS3712103.1"/>
    </source>
</evidence>
<protein>
    <submittedName>
        <fullName evidence="1">Uncharacterized protein</fullName>
    </submittedName>
</protein>
<dbReference type="AlphaFoldDB" id="A0A9X2QB92"/>
<name>A0A9X2QB92_9BACT</name>
<organism evidence="1 2">
    <name type="scientific">Salinibacter ruber</name>
    <dbReference type="NCBI Taxonomy" id="146919"/>
    <lineage>
        <taxon>Bacteria</taxon>
        <taxon>Pseudomonadati</taxon>
        <taxon>Rhodothermota</taxon>
        <taxon>Rhodothermia</taxon>
        <taxon>Rhodothermales</taxon>
        <taxon>Salinibacteraceae</taxon>
        <taxon>Salinibacter</taxon>
    </lineage>
</organism>
<sequence>MQLPLIPDSEETFTVKEYPSHREIQALIKVQLRNRTLTDEAKERLREEYEIPDSFDPAEAGMLGRYEAELAAARVVFQEEIPDSVDPLDISSKAVGQATEVFLGVAAPQAGGQVGEMLSML</sequence>
<accession>A0A9X2QB92</accession>